<keyword evidence="1" id="KW-0812">Transmembrane</keyword>
<reference evidence="3" key="1">
    <citation type="journal article" date="2019" name="Int. J. Syst. Evol. Microbiol.">
        <title>The Global Catalogue of Microorganisms (GCM) 10K type strain sequencing project: providing services to taxonomists for standard genome sequencing and annotation.</title>
        <authorList>
            <consortium name="The Broad Institute Genomics Platform"/>
            <consortium name="The Broad Institute Genome Sequencing Center for Infectious Disease"/>
            <person name="Wu L."/>
            <person name="Ma J."/>
        </authorList>
    </citation>
    <scope>NUCLEOTIDE SEQUENCE [LARGE SCALE GENOMIC DNA]</scope>
    <source>
        <strain evidence="3">CGMCC 1.8957</strain>
    </source>
</reference>
<keyword evidence="1" id="KW-0472">Membrane</keyword>
<comment type="caution">
    <text evidence="2">The sequence shown here is derived from an EMBL/GenBank/DDBJ whole genome shotgun (WGS) entry which is preliminary data.</text>
</comment>
<evidence type="ECO:0000256" key="1">
    <source>
        <dbReference type="SAM" id="Phobius"/>
    </source>
</evidence>
<dbReference type="Proteomes" id="UP000652430">
    <property type="component" value="Unassembled WGS sequence"/>
</dbReference>
<accession>A0ABQ3LJB4</accession>
<feature type="transmembrane region" description="Helical" evidence="1">
    <location>
        <begin position="25"/>
        <end position="47"/>
    </location>
</feature>
<dbReference type="EMBL" id="BNAQ01000003">
    <property type="protein sequence ID" value="GHH17657.1"/>
    <property type="molecule type" value="Genomic_DNA"/>
</dbReference>
<keyword evidence="3" id="KW-1185">Reference proteome</keyword>
<proteinExistence type="predicted"/>
<protein>
    <recommendedName>
        <fullName evidence="4">CoxF protein</fullName>
    </recommendedName>
</protein>
<gene>
    <name evidence="2" type="ORF">GCM10008023_22450</name>
</gene>
<evidence type="ECO:0008006" key="4">
    <source>
        <dbReference type="Google" id="ProtNLM"/>
    </source>
</evidence>
<evidence type="ECO:0000313" key="2">
    <source>
        <dbReference type="EMBL" id="GHH17657.1"/>
    </source>
</evidence>
<organism evidence="2 3">
    <name type="scientific">Sphingomonas glacialis</name>
    <dbReference type="NCBI Taxonomy" id="658225"/>
    <lineage>
        <taxon>Bacteria</taxon>
        <taxon>Pseudomonadati</taxon>
        <taxon>Pseudomonadota</taxon>
        <taxon>Alphaproteobacteria</taxon>
        <taxon>Sphingomonadales</taxon>
        <taxon>Sphingomonadaceae</taxon>
        <taxon>Sphingomonas</taxon>
    </lineage>
</organism>
<sequence length="53" mass="5772">MNPDPRPDLSIPHADLVRKRQRTRAAVLGVILGAFVVLVFAITIAKIKAGMPH</sequence>
<keyword evidence="1" id="KW-1133">Transmembrane helix</keyword>
<name>A0ABQ3LJB4_9SPHN</name>
<dbReference type="RefSeq" id="WP_165954550.1">
    <property type="nucleotide sequence ID" value="NZ_BNAQ01000003.1"/>
</dbReference>
<evidence type="ECO:0000313" key="3">
    <source>
        <dbReference type="Proteomes" id="UP000652430"/>
    </source>
</evidence>